<keyword evidence="3" id="KW-1185">Reference proteome</keyword>
<accession>A0ABR3V749</accession>
<dbReference type="EMBL" id="JAZGSY010000278">
    <property type="protein sequence ID" value="KAL1837612.1"/>
    <property type="molecule type" value="Genomic_DNA"/>
</dbReference>
<gene>
    <name evidence="2" type="ORF">VTJ49DRAFT_3573</name>
</gene>
<protein>
    <submittedName>
        <fullName evidence="2">Uncharacterized protein</fullName>
    </submittedName>
</protein>
<feature type="region of interest" description="Disordered" evidence="1">
    <location>
        <begin position="1"/>
        <end position="101"/>
    </location>
</feature>
<evidence type="ECO:0000313" key="2">
    <source>
        <dbReference type="EMBL" id="KAL1837612.1"/>
    </source>
</evidence>
<organism evidence="2 3">
    <name type="scientific">Humicola insolens</name>
    <name type="common">Soft-rot fungus</name>
    <dbReference type="NCBI Taxonomy" id="85995"/>
    <lineage>
        <taxon>Eukaryota</taxon>
        <taxon>Fungi</taxon>
        <taxon>Dikarya</taxon>
        <taxon>Ascomycota</taxon>
        <taxon>Pezizomycotina</taxon>
        <taxon>Sordariomycetes</taxon>
        <taxon>Sordariomycetidae</taxon>
        <taxon>Sordariales</taxon>
        <taxon>Chaetomiaceae</taxon>
        <taxon>Mycothermus</taxon>
    </lineage>
</organism>
<comment type="caution">
    <text evidence="2">The sequence shown here is derived from an EMBL/GenBank/DDBJ whole genome shotgun (WGS) entry which is preliminary data.</text>
</comment>
<proteinExistence type="predicted"/>
<dbReference type="Proteomes" id="UP001583172">
    <property type="component" value="Unassembled WGS sequence"/>
</dbReference>
<sequence length="101" mass="11327">MAQGGIPRPRPDRKPAMPWPDDTERCKQSEAHGPKAQDKPKNPRGRASKRQQYAQCFGGAVKADRTAEEEDEYGEVPENGEVDETQGEPEEDARPPEEVQR</sequence>
<feature type="compositionally biased region" description="Basic and acidic residues" evidence="1">
    <location>
        <begin position="92"/>
        <end position="101"/>
    </location>
</feature>
<reference evidence="2 3" key="1">
    <citation type="journal article" date="2024" name="Commun. Biol.">
        <title>Comparative genomic analysis of thermophilic fungi reveals convergent evolutionary adaptations and gene losses.</title>
        <authorList>
            <person name="Steindorff A.S."/>
            <person name="Aguilar-Pontes M.V."/>
            <person name="Robinson A.J."/>
            <person name="Andreopoulos B."/>
            <person name="LaButti K."/>
            <person name="Kuo A."/>
            <person name="Mondo S."/>
            <person name="Riley R."/>
            <person name="Otillar R."/>
            <person name="Haridas S."/>
            <person name="Lipzen A."/>
            <person name="Grimwood J."/>
            <person name="Schmutz J."/>
            <person name="Clum A."/>
            <person name="Reid I.D."/>
            <person name="Moisan M.C."/>
            <person name="Butler G."/>
            <person name="Nguyen T.T.M."/>
            <person name="Dewar K."/>
            <person name="Conant G."/>
            <person name="Drula E."/>
            <person name="Henrissat B."/>
            <person name="Hansel C."/>
            <person name="Singer S."/>
            <person name="Hutchinson M.I."/>
            <person name="de Vries R.P."/>
            <person name="Natvig D.O."/>
            <person name="Powell A.J."/>
            <person name="Tsang A."/>
            <person name="Grigoriev I.V."/>
        </authorList>
    </citation>
    <scope>NUCLEOTIDE SEQUENCE [LARGE SCALE GENOMIC DNA]</scope>
    <source>
        <strain evidence="2 3">CBS 620.91</strain>
    </source>
</reference>
<evidence type="ECO:0000313" key="3">
    <source>
        <dbReference type="Proteomes" id="UP001583172"/>
    </source>
</evidence>
<feature type="compositionally biased region" description="Basic and acidic residues" evidence="1">
    <location>
        <begin position="22"/>
        <end position="41"/>
    </location>
</feature>
<name>A0ABR3V749_HUMIN</name>
<feature type="compositionally biased region" description="Acidic residues" evidence="1">
    <location>
        <begin position="67"/>
        <end position="91"/>
    </location>
</feature>
<evidence type="ECO:0000256" key="1">
    <source>
        <dbReference type="SAM" id="MobiDB-lite"/>
    </source>
</evidence>